<dbReference type="KEGG" id="lrs:PX52LOC_05292"/>
<protein>
    <submittedName>
        <fullName evidence="1">Uncharacterized protein</fullName>
    </submittedName>
</protein>
<name>A0A5C1AM68_9BACT</name>
<dbReference type="EMBL" id="CP042425">
    <property type="protein sequence ID" value="QEL18274.1"/>
    <property type="molecule type" value="Genomic_DNA"/>
</dbReference>
<dbReference type="Proteomes" id="UP000324974">
    <property type="component" value="Chromosome"/>
</dbReference>
<organism evidence="1 2">
    <name type="scientific">Limnoglobus roseus</name>
    <dbReference type="NCBI Taxonomy" id="2598579"/>
    <lineage>
        <taxon>Bacteria</taxon>
        <taxon>Pseudomonadati</taxon>
        <taxon>Planctomycetota</taxon>
        <taxon>Planctomycetia</taxon>
        <taxon>Gemmatales</taxon>
        <taxon>Gemmataceae</taxon>
        <taxon>Limnoglobus</taxon>
    </lineage>
</organism>
<sequence>MRIVLGLGPTLFAANVAHEFRSRGWEALSTATGEDARRYAVANCTSVVLVPYQDNDPLATAKIVNAMPRKTKVVLLTATSNRRAIQLAEMMGIPVVAEAGGVEGVVAAVAGLLPVVK</sequence>
<dbReference type="AlphaFoldDB" id="A0A5C1AM68"/>
<accession>A0A5C1AM68</accession>
<reference evidence="2" key="1">
    <citation type="submission" date="2019-08" db="EMBL/GenBank/DDBJ databases">
        <title>Limnoglobus roseus gen. nov., sp. nov., a novel freshwater planctomycete with a giant genome from the family Gemmataceae.</title>
        <authorList>
            <person name="Kulichevskaya I.S."/>
            <person name="Naumoff D.G."/>
            <person name="Miroshnikov K."/>
            <person name="Ivanova A."/>
            <person name="Philippov D.A."/>
            <person name="Hakobyan A."/>
            <person name="Rijpstra I.C."/>
            <person name="Sinninghe Damste J.S."/>
            <person name="Liesack W."/>
            <person name="Dedysh S.N."/>
        </authorList>
    </citation>
    <scope>NUCLEOTIDE SEQUENCE [LARGE SCALE GENOMIC DNA]</scope>
    <source>
        <strain evidence="2">PX52</strain>
    </source>
</reference>
<gene>
    <name evidence="1" type="ORF">PX52LOC_05292</name>
</gene>
<keyword evidence="2" id="KW-1185">Reference proteome</keyword>
<evidence type="ECO:0000313" key="1">
    <source>
        <dbReference type="EMBL" id="QEL18274.1"/>
    </source>
</evidence>
<dbReference type="RefSeq" id="WP_149112796.1">
    <property type="nucleotide sequence ID" value="NZ_CP042425.1"/>
</dbReference>
<proteinExistence type="predicted"/>
<evidence type="ECO:0000313" key="2">
    <source>
        <dbReference type="Proteomes" id="UP000324974"/>
    </source>
</evidence>